<dbReference type="InterPro" id="IPR045190">
    <property type="entry name" value="MCCB/AccD1-like"/>
</dbReference>
<evidence type="ECO:0000256" key="4">
    <source>
        <dbReference type="ARBA" id="ARBA00031237"/>
    </source>
</evidence>
<dbReference type="OrthoDB" id="439921at2759"/>
<dbReference type="EMBL" id="CAIIXF020000001">
    <property type="protein sequence ID" value="CAH1772729.1"/>
    <property type="molecule type" value="Genomic_DNA"/>
</dbReference>
<dbReference type="Proteomes" id="UP000749559">
    <property type="component" value="Unassembled WGS sequence"/>
</dbReference>
<dbReference type="Pfam" id="PF01039">
    <property type="entry name" value="Carboxyl_trans"/>
    <property type="match status" value="1"/>
</dbReference>
<evidence type="ECO:0000313" key="9">
    <source>
        <dbReference type="EMBL" id="CAH1772729.1"/>
    </source>
</evidence>
<comment type="pathway">
    <text evidence="1">Amino-acid degradation; L-leucine degradation; (S)-3-hydroxy-3-methylglutaryl-CoA from 3-isovaleryl-CoA: step 2/3.</text>
</comment>
<dbReference type="PANTHER" id="PTHR22855">
    <property type="entry name" value="ACETYL, PROPIONYL, PYRUVATE, AND GLUTACONYL CARBOXYLASE-RELATED"/>
    <property type="match status" value="1"/>
</dbReference>
<evidence type="ECO:0000256" key="3">
    <source>
        <dbReference type="ARBA" id="ARBA00031109"/>
    </source>
</evidence>
<dbReference type="InterPro" id="IPR011763">
    <property type="entry name" value="COA_CT_C"/>
</dbReference>
<evidence type="ECO:0000256" key="6">
    <source>
        <dbReference type="ARBA" id="ARBA00052347"/>
    </source>
</evidence>
<comment type="catalytic activity">
    <reaction evidence="6">
        <text>3-methylbut-2-enoyl-CoA + hydrogencarbonate + ATP = 3-methyl-(2E)-glutaconyl-CoA + ADP + phosphate + H(+)</text>
        <dbReference type="Rhea" id="RHEA:13589"/>
        <dbReference type="ChEBI" id="CHEBI:15378"/>
        <dbReference type="ChEBI" id="CHEBI:17544"/>
        <dbReference type="ChEBI" id="CHEBI:30616"/>
        <dbReference type="ChEBI" id="CHEBI:43474"/>
        <dbReference type="ChEBI" id="CHEBI:57344"/>
        <dbReference type="ChEBI" id="CHEBI:57346"/>
        <dbReference type="ChEBI" id="CHEBI:456216"/>
        <dbReference type="EC" id="6.4.1.4"/>
    </reaction>
</comment>
<dbReference type="EC" id="6.4.1.4" evidence="2"/>
<evidence type="ECO:0000259" key="8">
    <source>
        <dbReference type="PROSITE" id="PS50989"/>
    </source>
</evidence>
<gene>
    <name evidence="9" type="ORF">OFUS_LOCUS445</name>
</gene>
<dbReference type="InterPro" id="IPR029045">
    <property type="entry name" value="ClpP/crotonase-like_dom_sf"/>
</dbReference>
<feature type="domain" description="CoA carboxyltransferase C-terminal" evidence="8">
    <location>
        <begin position="295"/>
        <end position="564"/>
    </location>
</feature>
<dbReference type="GO" id="GO:1905202">
    <property type="term" value="C:methylcrotonoyl-CoA carboxylase complex"/>
    <property type="evidence" value="ECO:0007669"/>
    <property type="project" value="TreeGrafter"/>
</dbReference>
<dbReference type="SUPFAM" id="SSF52096">
    <property type="entry name" value="ClpP/crotonase"/>
    <property type="match status" value="2"/>
</dbReference>
<dbReference type="Gene3D" id="3.90.226.10">
    <property type="entry name" value="2-enoyl-CoA Hydratase, Chain A, domain 1"/>
    <property type="match status" value="2"/>
</dbReference>
<evidence type="ECO:0000256" key="1">
    <source>
        <dbReference type="ARBA" id="ARBA00025711"/>
    </source>
</evidence>
<evidence type="ECO:0000259" key="7">
    <source>
        <dbReference type="PROSITE" id="PS50980"/>
    </source>
</evidence>
<dbReference type="PANTHER" id="PTHR22855:SF47">
    <property type="entry name" value="METHYLCROTONOYL-COA CARBOXYLASE"/>
    <property type="match status" value="1"/>
</dbReference>
<dbReference type="GO" id="GO:0005739">
    <property type="term" value="C:mitochondrion"/>
    <property type="evidence" value="ECO:0007669"/>
    <property type="project" value="TreeGrafter"/>
</dbReference>
<feature type="domain" description="CoA carboxyltransferase N-terminal" evidence="7">
    <location>
        <begin position="49"/>
        <end position="306"/>
    </location>
</feature>
<sequence length="564" mass="62079">MQRHYKHIISRCFSLVAKEKPKRQGQILRTLNGEVDTSSEHFQNNLEHSKSLAEKYKQVLSVAEAGGGEKGKQLHVVRNKKILIRDRLKLLLDEDSEFLELSPLAGMGMEYGDIPCASNVNGIGKIHGRWCMVLGNDATTKGGTIFPISIKKNLRSQKIAEENMLPCVYIVDSGGAFLPLQSDIFPDRDHGGQNFNNEAVMSSKGIPQVAIVCGSCTAGGAYVPTMATEAVIVHKIGTIFLGGPPLVYAALGEVVSQEDLGGGMMHSSVSGCTDYYEKTEEDAFQTGRDIIACLNIDEPEDLIDFEDPLYNINDIPGIIPVDNQHNMDIYKVLSRLVDGSRFHEYKALYGPTLVTGFAFIHGHLTGILGNNQGSISEQAALKATNFIQLCRQRRCPIIFLQNTTPEQHIAQTTEAAIEYSKRVKAQAAMMSAVACADVPKITIIIGNSYGAENYAMAGRSMSPSFLFVWPNARTCLMQEELLGQETVQLMHPEDEDQVSTVKSKVLERVAVESSSFHSSGRVWDDGIILPQDTRKVLAQCLSIVTLNMDKQNSFSNTRDPIFKM</sequence>
<accession>A0A8S4MX12</accession>
<dbReference type="GO" id="GO:0004485">
    <property type="term" value="F:methylcrotonoyl-CoA carboxylase activity"/>
    <property type="evidence" value="ECO:0007669"/>
    <property type="project" value="UniProtKB-EC"/>
</dbReference>
<proteinExistence type="predicted"/>
<reference evidence="9" key="1">
    <citation type="submission" date="2022-03" db="EMBL/GenBank/DDBJ databases">
        <authorList>
            <person name="Martin C."/>
        </authorList>
    </citation>
    <scope>NUCLEOTIDE SEQUENCE</scope>
</reference>
<dbReference type="AlphaFoldDB" id="A0A8S4MX12"/>
<dbReference type="GO" id="GO:0006552">
    <property type="term" value="P:L-leucine catabolic process"/>
    <property type="evidence" value="ECO:0007669"/>
    <property type="project" value="TreeGrafter"/>
</dbReference>
<organism evidence="9 10">
    <name type="scientific">Owenia fusiformis</name>
    <name type="common">Polychaete worm</name>
    <dbReference type="NCBI Taxonomy" id="6347"/>
    <lineage>
        <taxon>Eukaryota</taxon>
        <taxon>Metazoa</taxon>
        <taxon>Spiralia</taxon>
        <taxon>Lophotrochozoa</taxon>
        <taxon>Annelida</taxon>
        <taxon>Polychaeta</taxon>
        <taxon>Sedentaria</taxon>
        <taxon>Canalipalpata</taxon>
        <taxon>Sabellida</taxon>
        <taxon>Oweniida</taxon>
        <taxon>Oweniidae</taxon>
        <taxon>Owenia</taxon>
    </lineage>
</organism>
<keyword evidence="10" id="KW-1185">Reference proteome</keyword>
<protein>
    <recommendedName>
        <fullName evidence="2">methylcrotonoyl-CoA carboxylase</fullName>
        <ecNumber evidence="2">6.4.1.4</ecNumber>
    </recommendedName>
    <alternativeName>
        <fullName evidence="5">3-methylcrotonyl-CoA carboxylase 2</fullName>
    </alternativeName>
    <alternativeName>
        <fullName evidence="3">3-methylcrotonyl-CoA carboxylase non-biotin-containing subunit</fullName>
    </alternativeName>
    <alternativeName>
        <fullName evidence="4">3-methylcrotonyl-CoA:carbon dioxide ligase subunit beta</fullName>
    </alternativeName>
</protein>
<dbReference type="FunFam" id="3.90.226.10:FF:000046">
    <property type="entry name" value="Geranyl-CoA carboxylase beta subunit"/>
    <property type="match status" value="1"/>
</dbReference>
<dbReference type="PROSITE" id="PS50980">
    <property type="entry name" value="COA_CT_NTER"/>
    <property type="match status" value="1"/>
</dbReference>
<name>A0A8S4MX12_OWEFU</name>
<dbReference type="InterPro" id="IPR034733">
    <property type="entry name" value="AcCoA_carboxyl_beta"/>
</dbReference>
<comment type="caution">
    <text evidence="9">The sequence shown here is derived from an EMBL/GenBank/DDBJ whole genome shotgun (WGS) entry which is preliminary data.</text>
</comment>
<evidence type="ECO:0000313" key="10">
    <source>
        <dbReference type="Proteomes" id="UP000749559"/>
    </source>
</evidence>
<dbReference type="PROSITE" id="PS50989">
    <property type="entry name" value="COA_CT_CTER"/>
    <property type="match status" value="1"/>
</dbReference>
<dbReference type="InterPro" id="IPR011762">
    <property type="entry name" value="COA_CT_N"/>
</dbReference>
<evidence type="ECO:0000256" key="5">
    <source>
        <dbReference type="ARBA" id="ARBA00031404"/>
    </source>
</evidence>
<evidence type="ECO:0000256" key="2">
    <source>
        <dbReference type="ARBA" id="ARBA00026116"/>
    </source>
</evidence>